<dbReference type="Pfam" id="PF00379">
    <property type="entry name" value="Chitin_bind_4"/>
    <property type="match status" value="1"/>
</dbReference>
<dbReference type="PANTHER" id="PTHR10380">
    <property type="entry name" value="CUTICLE PROTEIN"/>
    <property type="match status" value="1"/>
</dbReference>
<dbReference type="PROSITE" id="PS00233">
    <property type="entry name" value="CHIT_BIND_RR_1"/>
    <property type="match status" value="1"/>
</dbReference>
<evidence type="ECO:0000256" key="1">
    <source>
        <dbReference type="ARBA" id="ARBA00022460"/>
    </source>
</evidence>
<reference evidence="4" key="1">
    <citation type="submission" date="2022-01" db="EMBL/GenBank/DDBJ databases">
        <authorList>
            <person name="King R."/>
        </authorList>
    </citation>
    <scope>NUCLEOTIDE SEQUENCE</scope>
</reference>
<keyword evidence="5" id="KW-1185">Reference proteome</keyword>
<accession>A0A9N9RN97</accession>
<dbReference type="PRINTS" id="PR00947">
    <property type="entry name" value="CUTICLE"/>
</dbReference>
<protein>
    <submittedName>
        <fullName evidence="4">Uncharacterized protein</fullName>
    </submittedName>
</protein>
<dbReference type="GO" id="GO:0008010">
    <property type="term" value="F:structural constituent of chitin-based larval cuticle"/>
    <property type="evidence" value="ECO:0007669"/>
    <property type="project" value="TreeGrafter"/>
</dbReference>
<organism evidence="4 5">
    <name type="scientific">Chironomus riparius</name>
    <dbReference type="NCBI Taxonomy" id="315576"/>
    <lineage>
        <taxon>Eukaryota</taxon>
        <taxon>Metazoa</taxon>
        <taxon>Ecdysozoa</taxon>
        <taxon>Arthropoda</taxon>
        <taxon>Hexapoda</taxon>
        <taxon>Insecta</taxon>
        <taxon>Pterygota</taxon>
        <taxon>Neoptera</taxon>
        <taxon>Endopterygota</taxon>
        <taxon>Diptera</taxon>
        <taxon>Nematocera</taxon>
        <taxon>Chironomoidea</taxon>
        <taxon>Chironomidae</taxon>
        <taxon>Chironominae</taxon>
        <taxon>Chironomus</taxon>
    </lineage>
</organism>
<keyword evidence="1 2" id="KW-0193">Cuticle</keyword>
<dbReference type="PROSITE" id="PS51155">
    <property type="entry name" value="CHIT_BIND_RR_2"/>
    <property type="match status" value="1"/>
</dbReference>
<dbReference type="GO" id="GO:0062129">
    <property type="term" value="C:chitin-based extracellular matrix"/>
    <property type="evidence" value="ECO:0007669"/>
    <property type="project" value="TreeGrafter"/>
</dbReference>
<dbReference type="PANTHER" id="PTHR10380:SF192">
    <property type="entry name" value="GEO02312P1"/>
    <property type="match status" value="1"/>
</dbReference>
<evidence type="ECO:0000313" key="5">
    <source>
        <dbReference type="Proteomes" id="UP001153620"/>
    </source>
</evidence>
<dbReference type="EMBL" id="OU895877">
    <property type="protein sequence ID" value="CAG9800235.1"/>
    <property type="molecule type" value="Genomic_DNA"/>
</dbReference>
<reference evidence="4" key="2">
    <citation type="submission" date="2022-10" db="EMBL/GenBank/DDBJ databases">
        <authorList>
            <consortium name="ENA_rothamsted_submissions"/>
            <consortium name="culmorum"/>
            <person name="King R."/>
        </authorList>
    </citation>
    <scope>NUCLEOTIDE SEQUENCE</scope>
</reference>
<dbReference type="OrthoDB" id="7788644at2759"/>
<dbReference type="Proteomes" id="UP001153620">
    <property type="component" value="Chromosome 1"/>
</dbReference>
<evidence type="ECO:0000256" key="3">
    <source>
        <dbReference type="SAM" id="SignalP"/>
    </source>
</evidence>
<feature type="chain" id="PRO_5040327577" evidence="3">
    <location>
        <begin position="17"/>
        <end position="99"/>
    </location>
</feature>
<name>A0A9N9RN97_9DIPT</name>
<feature type="signal peptide" evidence="3">
    <location>
        <begin position="1"/>
        <end position="16"/>
    </location>
</feature>
<proteinExistence type="predicted"/>
<gene>
    <name evidence="4" type="ORF">CHIRRI_LOCUS3185</name>
</gene>
<dbReference type="InterPro" id="IPR000618">
    <property type="entry name" value="Insect_cuticle"/>
</dbReference>
<dbReference type="InterPro" id="IPR031311">
    <property type="entry name" value="CHIT_BIND_RR_consensus"/>
</dbReference>
<evidence type="ECO:0000256" key="2">
    <source>
        <dbReference type="PROSITE-ProRule" id="PRU00497"/>
    </source>
</evidence>
<dbReference type="InterPro" id="IPR050468">
    <property type="entry name" value="Cuticle_Struct_Prot"/>
</dbReference>
<keyword evidence="3" id="KW-0732">Signal</keyword>
<dbReference type="AlphaFoldDB" id="A0A9N9RN97"/>
<sequence length="99" mass="11164">MKTVIVLTFVVATIIALPIDDEKPKPEIIKQEVVHNKPDKGYHFDVETSDGSKHSEVGEFKYVGGLTVRGSYEFVDDDGKVHKVEYEADEKGFRPKIID</sequence>
<evidence type="ECO:0000313" key="4">
    <source>
        <dbReference type="EMBL" id="CAG9800235.1"/>
    </source>
</evidence>